<dbReference type="STRING" id="1055723.SAMN05216293_1867"/>
<evidence type="ECO:0000313" key="3">
    <source>
        <dbReference type="EMBL" id="SFC21256.1"/>
    </source>
</evidence>
<comment type="caution">
    <text evidence="4">The sequence shown here is derived from an EMBL/GenBank/DDBJ whole genome shotgun (WGS) entry which is preliminary data.</text>
</comment>
<accession>A0A1M6V2M8</accession>
<protein>
    <submittedName>
        <fullName evidence="4">Glycosyltransferase involved in cell wall bisynthesis</fullName>
    </submittedName>
</protein>
<evidence type="ECO:0000313" key="5">
    <source>
        <dbReference type="Proteomes" id="UP000184031"/>
    </source>
</evidence>
<dbReference type="CDD" id="cd03811">
    <property type="entry name" value="GT4_GT28_WabH-like"/>
    <property type="match status" value="1"/>
</dbReference>
<dbReference type="RefSeq" id="WP_072879116.1">
    <property type="nucleotide sequence ID" value="NZ_FOKU01000007.1"/>
</dbReference>
<dbReference type="PANTHER" id="PTHR12526">
    <property type="entry name" value="GLYCOSYLTRANSFERASE"/>
    <property type="match status" value="1"/>
</dbReference>
<dbReference type="EMBL" id="FRAT01000004">
    <property type="protein sequence ID" value="SHK75536.1"/>
    <property type="molecule type" value="Genomic_DNA"/>
</dbReference>
<feature type="domain" description="Glycosyl transferase family 1" evidence="1">
    <location>
        <begin position="193"/>
        <end position="343"/>
    </location>
</feature>
<sequence>MRILHIANSLHTGGAEKLLLETIPRLNQEKDMTVDLLLLCGDNQPFLSLIRSLNANRTFCLSKNRIYDPFFIFKILPYLKKYDIVHVHLFPSLYWAGIAKFLSFSKVKMVYTEHNTTNRRRKNIVFKYLDRLVYANFRKIITISPDVDKNIKIHLGAKNDSDKFILIPNGVNIKAIDNASPIPKSKISPILTDRSSVILQVSSFTPQKDQKTVIKALKLLPENYFCCLVGDGPTKDECRHLAKELDLGDRVIFLGIRTDINQLLKSVDFIVLSSHFEGLSLACIEGMASGKPFIASDVPGLGGIVKDAGLLFPDGDSQLLAETIMTLEQDMELNHTVVHNCQKRAMEYDIDAMVAKMIDLYNSISKK</sequence>
<dbReference type="AlphaFoldDB" id="A0A1M6V2M8"/>
<dbReference type="PANTHER" id="PTHR12526:SF630">
    <property type="entry name" value="GLYCOSYLTRANSFERASE"/>
    <property type="match status" value="1"/>
</dbReference>
<name>A0A1M6V2M8_9FLAO</name>
<dbReference type="Pfam" id="PF00534">
    <property type="entry name" value="Glycos_transf_1"/>
    <property type="match status" value="1"/>
</dbReference>
<evidence type="ECO:0000313" key="4">
    <source>
        <dbReference type="EMBL" id="SHK75536.1"/>
    </source>
</evidence>
<dbReference type="InterPro" id="IPR028098">
    <property type="entry name" value="Glyco_trans_4-like_N"/>
</dbReference>
<dbReference type="GO" id="GO:0016757">
    <property type="term" value="F:glycosyltransferase activity"/>
    <property type="evidence" value="ECO:0007669"/>
    <property type="project" value="InterPro"/>
</dbReference>
<dbReference type="Proteomes" id="UP000184031">
    <property type="component" value="Unassembled WGS sequence"/>
</dbReference>
<dbReference type="EMBL" id="FOKU01000007">
    <property type="protein sequence ID" value="SFC21256.1"/>
    <property type="molecule type" value="Genomic_DNA"/>
</dbReference>
<dbReference type="OrthoDB" id="7560678at2"/>
<gene>
    <name evidence="3" type="ORF">SAMN04487891_107138</name>
    <name evidence="4" type="ORF">SAMN05216293_1867</name>
</gene>
<organism evidence="4 5">
    <name type="scientific">Flagellimonas taeanensis</name>
    <dbReference type="NCBI Taxonomy" id="1005926"/>
    <lineage>
        <taxon>Bacteria</taxon>
        <taxon>Pseudomonadati</taxon>
        <taxon>Bacteroidota</taxon>
        <taxon>Flavobacteriia</taxon>
        <taxon>Flavobacteriales</taxon>
        <taxon>Flavobacteriaceae</taxon>
        <taxon>Flagellimonas</taxon>
    </lineage>
</organism>
<evidence type="ECO:0000259" key="1">
    <source>
        <dbReference type="Pfam" id="PF00534"/>
    </source>
</evidence>
<dbReference type="InterPro" id="IPR001296">
    <property type="entry name" value="Glyco_trans_1"/>
</dbReference>
<dbReference type="Gene3D" id="3.40.50.2000">
    <property type="entry name" value="Glycogen Phosphorylase B"/>
    <property type="match status" value="2"/>
</dbReference>
<evidence type="ECO:0000259" key="2">
    <source>
        <dbReference type="Pfam" id="PF13439"/>
    </source>
</evidence>
<proteinExistence type="predicted"/>
<dbReference type="Proteomes" id="UP000198940">
    <property type="component" value="Unassembled WGS sequence"/>
</dbReference>
<dbReference type="SUPFAM" id="SSF53756">
    <property type="entry name" value="UDP-Glycosyltransferase/glycogen phosphorylase"/>
    <property type="match status" value="1"/>
</dbReference>
<feature type="domain" description="Glycosyltransferase subfamily 4-like N-terminal" evidence="2">
    <location>
        <begin position="13"/>
        <end position="173"/>
    </location>
</feature>
<reference evidence="4 5" key="1">
    <citation type="submission" date="2016-11" db="EMBL/GenBank/DDBJ databases">
        <authorList>
            <person name="Varghese N."/>
            <person name="Submissions S."/>
        </authorList>
    </citation>
    <scope>NUCLEOTIDE SEQUENCE [LARGE SCALE GENOMIC DNA]</scope>
    <source>
        <strain evidence="4 5">CGMCC 1.12174</strain>
        <strain evidence="3 6">DSM 26351</strain>
    </source>
</reference>
<keyword evidence="6" id="KW-1185">Reference proteome</keyword>
<evidence type="ECO:0000313" key="6">
    <source>
        <dbReference type="Proteomes" id="UP000198940"/>
    </source>
</evidence>
<dbReference type="Pfam" id="PF13439">
    <property type="entry name" value="Glyco_transf_4"/>
    <property type="match status" value="1"/>
</dbReference>